<dbReference type="EMBL" id="QRGP01000002">
    <property type="protein sequence ID" value="RDV02767.1"/>
    <property type="molecule type" value="Genomic_DNA"/>
</dbReference>
<organism evidence="1 2">
    <name type="scientific">Sphingorhabdus pulchriflava</name>
    <dbReference type="NCBI Taxonomy" id="2292257"/>
    <lineage>
        <taxon>Bacteria</taxon>
        <taxon>Pseudomonadati</taxon>
        <taxon>Pseudomonadota</taxon>
        <taxon>Alphaproteobacteria</taxon>
        <taxon>Sphingomonadales</taxon>
        <taxon>Sphingomonadaceae</taxon>
        <taxon>Sphingorhabdus</taxon>
    </lineage>
</organism>
<keyword evidence="2" id="KW-1185">Reference proteome</keyword>
<dbReference type="Proteomes" id="UP000263833">
    <property type="component" value="Unassembled WGS sequence"/>
</dbReference>
<name>A0A371B5I4_9SPHN</name>
<protein>
    <submittedName>
        <fullName evidence="1">Uncharacterized protein</fullName>
    </submittedName>
</protein>
<evidence type="ECO:0000313" key="1">
    <source>
        <dbReference type="EMBL" id="RDV02767.1"/>
    </source>
</evidence>
<dbReference type="AlphaFoldDB" id="A0A371B5I4"/>
<sequence>MGVAALTMVAPLHADNKADSADRMICKYRQETGTRFKAKVCKTAAQWDEMAEQNRAGLKELVDRPQIEVNK</sequence>
<gene>
    <name evidence="1" type="ORF">DXH95_12555</name>
</gene>
<comment type="caution">
    <text evidence="1">The sequence shown here is derived from an EMBL/GenBank/DDBJ whole genome shotgun (WGS) entry which is preliminary data.</text>
</comment>
<evidence type="ECO:0000313" key="2">
    <source>
        <dbReference type="Proteomes" id="UP000263833"/>
    </source>
</evidence>
<accession>A0A371B5I4</accession>
<reference evidence="2" key="1">
    <citation type="submission" date="2018-08" db="EMBL/GenBank/DDBJ databases">
        <authorList>
            <person name="Kim S.-J."/>
            <person name="Jung G.-Y."/>
        </authorList>
    </citation>
    <scope>NUCLEOTIDE SEQUENCE [LARGE SCALE GENOMIC DNA]</scope>
    <source>
        <strain evidence="2">GY_G</strain>
    </source>
</reference>
<proteinExistence type="predicted"/>